<proteinExistence type="predicted"/>
<sequence>MTAFITRCLKSINLLVLLVGLALVPLISRAESIEVRRAEAEMTSDGQLSLSTRFGLRLPATLSQALAQGVVLNFRLEFELTRPRLTAYRLKLGSWFDPTASIDFKLSYHSLTNRYRVSIGSLANHYATLNEALNATGAITGWRVLDSGTLDGLKPGDVAGRVRLMLDFGELPKPFQFNALGSSDWALSSGWADLTILPAHPAGAG</sequence>
<reference evidence="1" key="1">
    <citation type="submission" date="2023-06" db="EMBL/GenBank/DDBJ databases">
        <authorList>
            <person name="Zhang S."/>
        </authorList>
    </citation>
    <scope>NUCLEOTIDE SEQUENCE</scope>
    <source>
        <strain evidence="1">SG2303</strain>
    </source>
</reference>
<dbReference type="Pfam" id="PF14334">
    <property type="entry name" value="DUF4390"/>
    <property type="match status" value="1"/>
</dbReference>
<evidence type="ECO:0000313" key="1">
    <source>
        <dbReference type="EMBL" id="MDN0075749.1"/>
    </source>
</evidence>
<keyword evidence="2" id="KW-1185">Reference proteome</keyword>
<dbReference type="EMBL" id="JAUEDK010000021">
    <property type="protein sequence ID" value="MDN0075749.1"/>
    <property type="molecule type" value="Genomic_DNA"/>
</dbReference>
<dbReference type="RefSeq" id="WP_289830390.1">
    <property type="nucleotide sequence ID" value="NZ_JAUEDK010000021.1"/>
</dbReference>
<protein>
    <submittedName>
        <fullName evidence="1">DUF4390 domain-containing protein</fullName>
    </submittedName>
</protein>
<name>A0ABT7XPN1_9NEIS</name>
<evidence type="ECO:0000313" key="2">
    <source>
        <dbReference type="Proteomes" id="UP001168540"/>
    </source>
</evidence>
<organism evidence="1 2">
    <name type="scientific">Crenobacter oryzisoli</name>
    <dbReference type="NCBI Taxonomy" id="3056844"/>
    <lineage>
        <taxon>Bacteria</taxon>
        <taxon>Pseudomonadati</taxon>
        <taxon>Pseudomonadota</taxon>
        <taxon>Betaproteobacteria</taxon>
        <taxon>Neisseriales</taxon>
        <taxon>Neisseriaceae</taxon>
        <taxon>Crenobacter</taxon>
    </lineage>
</organism>
<comment type="caution">
    <text evidence="1">The sequence shown here is derived from an EMBL/GenBank/DDBJ whole genome shotgun (WGS) entry which is preliminary data.</text>
</comment>
<dbReference type="InterPro" id="IPR025500">
    <property type="entry name" value="DUF4390"/>
</dbReference>
<accession>A0ABT7XPN1</accession>
<gene>
    <name evidence="1" type="ORF">QU481_12725</name>
</gene>
<dbReference type="Proteomes" id="UP001168540">
    <property type="component" value="Unassembled WGS sequence"/>
</dbReference>